<dbReference type="PANTHER" id="PTHR11601:SF34">
    <property type="entry name" value="CYSTEINE DESULFURASE"/>
    <property type="match status" value="1"/>
</dbReference>
<dbReference type="PIRSF" id="PIRSF005572">
    <property type="entry name" value="NifS"/>
    <property type="match status" value="1"/>
</dbReference>
<dbReference type="Pfam" id="PF00266">
    <property type="entry name" value="Aminotran_5"/>
    <property type="match status" value="1"/>
</dbReference>
<evidence type="ECO:0000256" key="8">
    <source>
        <dbReference type="ARBA" id="ARBA00050776"/>
    </source>
</evidence>
<keyword evidence="4" id="KW-0479">Metal-binding</keyword>
<protein>
    <submittedName>
        <fullName evidence="10">Cysteine desulfurase</fullName>
    </submittedName>
</protein>
<keyword evidence="3" id="KW-0808">Transferase</keyword>
<evidence type="ECO:0000313" key="11">
    <source>
        <dbReference type="Proteomes" id="UP000317990"/>
    </source>
</evidence>
<evidence type="ECO:0000256" key="2">
    <source>
        <dbReference type="ARBA" id="ARBA00006490"/>
    </source>
</evidence>
<dbReference type="PANTHER" id="PTHR11601">
    <property type="entry name" value="CYSTEINE DESULFURYLASE FAMILY MEMBER"/>
    <property type="match status" value="1"/>
</dbReference>
<feature type="domain" description="Aminotransferase class V" evidence="9">
    <location>
        <begin position="11"/>
        <end position="372"/>
    </location>
</feature>
<dbReference type="AlphaFoldDB" id="A0A524RKJ7"/>
<proteinExistence type="inferred from homology"/>
<evidence type="ECO:0000256" key="3">
    <source>
        <dbReference type="ARBA" id="ARBA00022679"/>
    </source>
</evidence>
<evidence type="ECO:0000256" key="6">
    <source>
        <dbReference type="ARBA" id="ARBA00023004"/>
    </source>
</evidence>
<keyword evidence="6" id="KW-0408">Iron</keyword>
<dbReference type="Gene3D" id="3.40.640.10">
    <property type="entry name" value="Type I PLP-dependent aspartate aminotransferase-like (Major domain)"/>
    <property type="match status" value="1"/>
</dbReference>
<dbReference type="InterPro" id="IPR015422">
    <property type="entry name" value="PyrdxlP-dep_Trfase_small"/>
</dbReference>
<sequence length="386" mass="41094">MGCALTAALPYLDHNASTPCAKEVLAAMEPFWRGHFANPSSRGHRAALEAGAAVEQARRELGRCLGCDPGWIHFTSGATEADNLAIKGVCEARMDRGRHLVTVVSEHRAVLDPCRYLAGLGFTLTELAVDASGRLDPLQLEATLRADTILVSVMAANNETGVLQDIPTIAAVCRRREVPFHCDAAQAFGHVPLACGEAGPDLIALSAHKLYGPKGMGALVVRDGLRLAPQLHGGGQEGGLRSGTVSTPLVVGFAKAAQLAHADRGERSARLGRLREQLWQGLLQGLPAWVDPLRNGRADQTLPHTLNVSFRGVDGARLHSTLRRRIAVSSGSSCSNGKPSHVLMAMGRSRGEAEASIRFGLGRQTRPVEIDRAVEAVTQTLASLRH</sequence>
<evidence type="ECO:0000256" key="4">
    <source>
        <dbReference type="ARBA" id="ARBA00022723"/>
    </source>
</evidence>
<dbReference type="InterPro" id="IPR015424">
    <property type="entry name" value="PyrdxlP-dep_Trfase"/>
</dbReference>
<gene>
    <name evidence="10" type="ORF">ERJ67_11460</name>
</gene>
<dbReference type="GO" id="GO:0051536">
    <property type="term" value="F:iron-sulfur cluster binding"/>
    <property type="evidence" value="ECO:0007669"/>
    <property type="project" value="UniProtKB-KW"/>
</dbReference>
<dbReference type="EMBL" id="SRMO01000096">
    <property type="protein sequence ID" value="TGG90130.1"/>
    <property type="molecule type" value="Genomic_DNA"/>
</dbReference>
<dbReference type="GO" id="GO:0031071">
    <property type="term" value="F:cysteine desulfurase activity"/>
    <property type="evidence" value="ECO:0007669"/>
    <property type="project" value="UniProtKB-EC"/>
</dbReference>
<evidence type="ECO:0000256" key="1">
    <source>
        <dbReference type="ARBA" id="ARBA00001933"/>
    </source>
</evidence>
<dbReference type="InterPro" id="IPR000192">
    <property type="entry name" value="Aminotrans_V_dom"/>
</dbReference>
<name>A0A524RKJ7_9CHRO</name>
<dbReference type="GO" id="GO:0046872">
    <property type="term" value="F:metal ion binding"/>
    <property type="evidence" value="ECO:0007669"/>
    <property type="project" value="UniProtKB-KW"/>
</dbReference>
<dbReference type="InterPro" id="IPR015421">
    <property type="entry name" value="PyrdxlP-dep_Trfase_major"/>
</dbReference>
<keyword evidence="5" id="KW-0663">Pyridoxal phosphate</keyword>
<evidence type="ECO:0000256" key="7">
    <source>
        <dbReference type="ARBA" id="ARBA00023014"/>
    </source>
</evidence>
<comment type="caution">
    <text evidence="10">The sequence shown here is derived from an EMBL/GenBank/DDBJ whole genome shotgun (WGS) entry which is preliminary data.</text>
</comment>
<accession>A0A524RKJ7</accession>
<organism evidence="10 11">
    <name type="scientific">Aphanocapsa feldmannii 277cV</name>
    <dbReference type="NCBI Taxonomy" id="2507553"/>
    <lineage>
        <taxon>Bacteria</taxon>
        <taxon>Bacillati</taxon>
        <taxon>Cyanobacteriota</taxon>
        <taxon>Cyanophyceae</taxon>
        <taxon>Oscillatoriophycideae</taxon>
        <taxon>Chroococcales</taxon>
        <taxon>Microcystaceae</taxon>
        <taxon>Aphanocapsa</taxon>
    </lineage>
</organism>
<dbReference type="InterPro" id="IPR016454">
    <property type="entry name" value="Cysteine_dSase"/>
</dbReference>
<comment type="cofactor">
    <cofactor evidence="1">
        <name>pyridoxal 5'-phosphate</name>
        <dbReference type="ChEBI" id="CHEBI:597326"/>
    </cofactor>
</comment>
<reference evidence="10 11" key="1">
    <citation type="journal article" date="2019" name="mSystems">
        <title>Life at home and on the roam: Genomic adaptions reflect the dual lifestyle of an intracellular, facultative symbiont.</title>
        <authorList>
            <person name="Burgsdorf I."/>
        </authorList>
    </citation>
    <scope>NUCLEOTIDE SEQUENCE [LARGE SCALE GENOMIC DNA]</scope>
    <source>
        <strain evidence="10">277cV</strain>
    </source>
</reference>
<evidence type="ECO:0000256" key="5">
    <source>
        <dbReference type="ARBA" id="ARBA00022898"/>
    </source>
</evidence>
<comment type="similarity">
    <text evidence="2">Belongs to the class-V pyridoxal-phosphate-dependent aminotransferase family. NifS/IscS subfamily.</text>
</comment>
<dbReference type="Gene3D" id="3.90.1150.10">
    <property type="entry name" value="Aspartate Aminotransferase, domain 1"/>
    <property type="match status" value="1"/>
</dbReference>
<keyword evidence="7" id="KW-0411">Iron-sulfur</keyword>
<evidence type="ECO:0000313" key="10">
    <source>
        <dbReference type="EMBL" id="TGG90130.1"/>
    </source>
</evidence>
<comment type="catalytic activity">
    <reaction evidence="8">
        <text>(sulfur carrier)-H + L-cysteine = (sulfur carrier)-SH + L-alanine</text>
        <dbReference type="Rhea" id="RHEA:43892"/>
        <dbReference type="Rhea" id="RHEA-COMP:14737"/>
        <dbReference type="Rhea" id="RHEA-COMP:14739"/>
        <dbReference type="ChEBI" id="CHEBI:29917"/>
        <dbReference type="ChEBI" id="CHEBI:35235"/>
        <dbReference type="ChEBI" id="CHEBI:57972"/>
        <dbReference type="ChEBI" id="CHEBI:64428"/>
        <dbReference type="EC" id="2.8.1.7"/>
    </reaction>
</comment>
<evidence type="ECO:0000259" key="9">
    <source>
        <dbReference type="Pfam" id="PF00266"/>
    </source>
</evidence>
<dbReference type="Proteomes" id="UP000317990">
    <property type="component" value="Unassembled WGS sequence"/>
</dbReference>
<dbReference type="SUPFAM" id="SSF53383">
    <property type="entry name" value="PLP-dependent transferases"/>
    <property type="match status" value="1"/>
</dbReference>